<dbReference type="InterPro" id="IPR003439">
    <property type="entry name" value="ABC_transporter-like_ATP-bd"/>
</dbReference>
<dbReference type="CDD" id="cd02205">
    <property type="entry name" value="CBS_pair_SF"/>
    <property type="match status" value="1"/>
</dbReference>
<protein>
    <recommendedName>
        <fullName evidence="8">Quaternary amine transport ATP-binding protein</fullName>
        <ecNumber evidence="8">7.6.2.9</ecNumber>
    </recommendedName>
</protein>
<dbReference type="InterPro" id="IPR046342">
    <property type="entry name" value="CBS_dom_sf"/>
</dbReference>
<dbReference type="Proteomes" id="UP001296943">
    <property type="component" value="Unassembled WGS sequence"/>
</dbReference>
<evidence type="ECO:0000259" key="9">
    <source>
        <dbReference type="PROSITE" id="PS50893"/>
    </source>
</evidence>
<reference evidence="11 12" key="1">
    <citation type="submission" date="2021-01" db="EMBL/GenBank/DDBJ databases">
        <title>Genomic Encyclopedia of Type Strains, Phase IV (KMG-IV): sequencing the most valuable type-strain genomes for metagenomic binning, comparative biology and taxonomic classification.</title>
        <authorList>
            <person name="Goeker M."/>
        </authorList>
    </citation>
    <scope>NUCLEOTIDE SEQUENCE [LARGE SCALE GENOMIC DNA]</scope>
    <source>
        <strain evidence="11 12">DSM 23711</strain>
    </source>
</reference>
<dbReference type="SMART" id="SM00116">
    <property type="entry name" value="CBS"/>
    <property type="match status" value="2"/>
</dbReference>
<name>A0ABS2MXB3_9BACI</name>
<keyword evidence="8" id="KW-1003">Cell membrane</keyword>
<dbReference type="PROSITE" id="PS00211">
    <property type="entry name" value="ABC_TRANSPORTER_1"/>
    <property type="match status" value="1"/>
</dbReference>
<proteinExistence type="inferred from homology"/>
<keyword evidence="12" id="KW-1185">Reference proteome</keyword>
<dbReference type="InterPro" id="IPR000644">
    <property type="entry name" value="CBS_dom"/>
</dbReference>
<dbReference type="EMBL" id="JAFBDR010000003">
    <property type="protein sequence ID" value="MBM7570494.1"/>
    <property type="molecule type" value="Genomic_DNA"/>
</dbReference>
<dbReference type="PROSITE" id="PS50893">
    <property type="entry name" value="ABC_TRANSPORTER_2"/>
    <property type="match status" value="1"/>
</dbReference>
<comment type="similarity">
    <text evidence="1 8">Belongs to the ABC transporter superfamily.</text>
</comment>
<dbReference type="SMART" id="SM00382">
    <property type="entry name" value="AAA"/>
    <property type="match status" value="1"/>
</dbReference>
<evidence type="ECO:0000256" key="2">
    <source>
        <dbReference type="ARBA" id="ARBA00022448"/>
    </source>
</evidence>
<evidence type="ECO:0000313" key="11">
    <source>
        <dbReference type="EMBL" id="MBM7570494.1"/>
    </source>
</evidence>
<dbReference type="Gene3D" id="3.40.50.300">
    <property type="entry name" value="P-loop containing nucleotide triphosphate hydrolases"/>
    <property type="match status" value="1"/>
</dbReference>
<comment type="caution">
    <text evidence="11">The sequence shown here is derived from an EMBL/GenBank/DDBJ whole genome shotgun (WGS) entry which is preliminary data.</text>
</comment>
<accession>A0ABS2MXB3</accession>
<dbReference type="InterPro" id="IPR027417">
    <property type="entry name" value="P-loop_NTPase"/>
</dbReference>
<keyword evidence="8" id="KW-0472">Membrane</keyword>
<dbReference type="PANTHER" id="PTHR43117:SF4">
    <property type="entry name" value="OSMOPROTECTANT IMPORT ATP-BINDING PROTEIN OSMV"/>
    <property type="match status" value="1"/>
</dbReference>
<dbReference type="Pfam" id="PF00005">
    <property type="entry name" value="ABC_tran"/>
    <property type="match status" value="1"/>
</dbReference>
<feature type="domain" description="ABC transporter" evidence="9">
    <location>
        <begin position="2"/>
        <end position="237"/>
    </location>
</feature>
<dbReference type="Gene3D" id="3.10.580.10">
    <property type="entry name" value="CBS-domain"/>
    <property type="match status" value="1"/>
</dbReference>
<dbReference type="InterPro" id="IPR003593">
    <property type="entry name" value="AAA+_ATPase"/>
</dbReference>
<comment type="subcellular location">
    <subcellularLocation>
        <location evidence="8">Cell inner membrane</location>
        <topology evidence="8">Peripheral membrane protein</topology>
    </subcellularLocation>
</comment>
<keyword evidence="4 8" id="KW-0547">Nucleotide-binding</keyword>
<evidence type="ECO:0000259" key="10">
    <source>
        <dbReference type="PROSITE" id="PS51371"/>
    </source>
</evidence>
<feature type="domain" description="CBS" evidence="10">
    <location>
        <begin position="255"/>
        <end position="311"/>
    </location>
</feature>
<dbReference type="PROSITE" id="PS51371">
    <property type="entry name" value="CBS"/>
    <property type="match status" value="2"/>
</dbReference>
<comment type="subunit">
    <text evidence="8">The complex is probably composed of two ATP-binding proteins, two transmembrane proteins and a solute-binding protein.</text>
</comment>
<keyword evidence="3" id="KW-0677">Repeat</keyword>
<dbReference type="RefSeq" id="WP_204497898.1">
    <property type="nucleotide sequence ID" value="NZ_JAFBDR010000003.1"/>
</dbReference>
<keyword evidence="5 8" id="KW-0067">ATP-binding</keyword>
<dbReference type="EC" id="7.6.2.9" evidence="8"/>
<dbReference type="SUPFAM" id="SSF54631">
    <property type="entry name" value="CBS-domain pair"/>
    <property type="match status" value="1"/>
</dbReference>
<gene>
    <name evidence="11" type="ORF">JOC48_000972</name>
</gene>
<organism evidence="11 12">
    <name type="scientific">Aquibacillus albus</name>
    <dbReference type="NCBI Taxonomy" id="1168171"/>
    <lineage>
        <taxon>Bacteria</taxon>
        <taxon>Bacillati</taxon>
        <taxon>Bacillota</taxon>
        <taxon>Bacilli</taxon>
        <taxon>Bacillales</taxon>
        <taxon>Bacillaceae</taxon>
        <taxon>Aquibacillus</taxon>
    </lineage>
</organism>
<dbReference type="InterPro" id="IPR017871">
    <property type="entry name" value="ABC_transporter-like_CS"/>
</dbReference>
<dbReference type="PANTHER" id="PTHR43117">
    <property type="entry name" value="OSMOPROTECTANT IMPORT ATP-BINDING PROTEIN OSMV"/>
    <property type="match status" value="1"/>
</dbReference>
<comment type="catalytic activity">
    <reaction evidence="8">
        <text>a quaternary ammonium(out) + ATP + H2O = a quaternary ammonium(in) + ADP + phosphate + H(+)</text>
        <dbReference type="Rhea" id="RHEA:11036"/>
        <dbReference type="ChEBI" id="CHEBI:15377"/>
        <dbReference type="ChEBI" id="CHEBI:15378"/>
        <dbReference type="ChEBI" id="CHEBI:30616"/>
        <dbReference type="ChEBI" id="CHEBI:35267"/>
        <dbReference type="ChEBI" id="CHEBI:43474"/>
        <dbReference type="ChEBI" id="CHEBI:456216"/>
    </reaction>
</comment>
<evidence type="ECO:0000256" key="5">
    <source>
        <dbReference type="ARBA" id="ARBA00022840"/>
    </source>
</evidence>
<evidence type="ECO:0000256" key="1">
    <source>
        <dbReference type="ARBA" id="ARBA00005417"/>
    </source>
</evidence>
<dbReference type="Pfam" id="PF00571">
    <property type="entry name" value="CBS"/>
    <property type="match status" value="2"/>
</dbReference>
<keyword evidence="6 7" id="KW-0129">CBS domain</keyword>
<evidence type="ECO:0000313" key="12">
    <source>
        <dbReference type="Proteomes" id="UP001296943"/>
    </source>
</evidence>
<dbReference type="NCBIfam" id="TIGR01186">
    <property type="entry name" value="proV"/>
    <property type="match status" value="1"/>
</dbReference>
<evidence type="ECO:0000256" key="4">
    <source>
        <dbReference type="ARBA" id="ARBA00022741"/>
    </source>
</evidence>
<evidence type="ECO:0000256" key="7">
    <source>
        <dbReference type="PROSITE-ProRule" id="PRU00703"/>
    </source>
</evidence>
<keyword evidence="8" id="KW-0997">Cell inner membrane</keyword>
<dbReference type="GO" id="GO:0005524">
    <property type="term" value="F:ATP binding"/>
    <property type="evidence" value="ECO:0007669"/>
    <property type="project" value="UniProtKB-KW"/>
</dbReference>
<dbReference type="InterPro" id="IPR005892">
    <property type="entry name" value="Gly-betaine_transp_ATP-bd"/>
</dbReference>
<evidence type="ECO:0000256" key="8">
    <source>
        <dbReference type="RuleBase" id="RU369116"/>
    </source>
</evidence>
<evidence type="ECO:0000256" key="6">
    <source>
        <dbReference type="ARBA" id="ARBA00023122"/>
    </source>
</evidence>
<feature type="domain" description="CBS" evidence="10">
    <location>
        <begin position="313"/>
        <end position="369"/>
    </location>
</feature>
<dbReference type="SUPFAM" id="SSF52540">
    <property type="entry name" value="P-loop containing nucleoside triphosphate hydrolases"/>
    <property type="match status" value="1"/>
</dbReference>
<keyword evidence="2 8" id="KW-0813">Transport</keyword>
<sequence>MIRLEGVEKVYEDGFQALKDINLEFKEGEINVLIGPSGCGKTTTMKMLNKLIDFTNGNIFINDKDISTIDAIDLRRTIGYVIQHIGLFPHMTIYNNVAAVPKLLKWDKERIDKRVNELLNMVGLDPETYANRFPSELSGGQQQRIGVIRALAAEPSIILMDEPFSALDPISREQLQDELLRLQKEINKTIVFVTHDMDEALKIADQIILMKDGVVEQKGSPEEILRSPASDFVKDFIGQDRLQQGNAIPVVDEVMSKEFVSIEEKQSVTDAIDLMKDKQIDSLMVLSNSHQVTGKLSLYDVINQTEQMVAEVMKPFEQNIESGASLSAALHLIKKHDLNELPVVDQDQQFIGIITRKSLIHVMSKSYSLVGNEGK</sequence>
<evidence type="ECO:0000256" key="3">
    <source>
        <dbReference type="ARBA" id="ARBA00022737"/>
    </source>
</evidence>